<gene>
    <name evidence="3" type="ORF">FMM08_08130</name>
</gene>
<dbReference type="Proteomes" id="UP000321234">
    <property type="component" value="Unassembled WGS sequence"/>
</dbReference>
<dbReference type="InterPro" id="IPR052935">
    <property type="entry name" value="Mg2+_PAP"/>
</dbReference>
<dbReference type="EMBL" id="VKAC01000004">
    <property type="protein sequence ID" value="TXR56706.1"/>
    <property type="molecule type" value="Genomic_DNA"/>
</dbReference>
<dbReference type="OrthoDB" id="9789875at2"/>
<feature type="compositionally biased region" description="Low complexity" evidence="1">
    <location>
        <begin position="1"/>
        <end position="10"/>
    </location>
</feature>
<protein>
    <submittedName>
        <fullName evidence="3">DUF2183 domain-containing protein</fullName>
    </submittedName>
</protein>
<dbReference type="AlphaFoldDB" id="A0A5C8ZIF6"/>
<accession>A0A5C8ZIF6</accession>
<dbReference type="Gene3D" id="3.40.50.1000">
    <property type="entry name" value="HAD superfamily/HAD-like"/>
    <property type="match status" value="1"/>
</dbReference>
<feature type="region of interest" description="Disordered" evidence="1">
    <location>
        <begin position="1"/>
        <end position="23"/>
    </location>
</feature>
<feature type="domain" description="Phosphatidate phosphatase APP1 catalytic" evidence="2">
    <location>
        <begin position="198"/>
        <end position="348"/>
    </location>
</feature>
<reference evidence="3 4" key="1">
    <citation type="submission" date="2019-07" db="EMBL/GenBank/DDBJ databases">
        <title>Quadrisphaera sp. strain DD2A genome sequencing and assembly.</title>
        <authorList>
            <person name="Kim I."/>
        </authorList>
    </citation>
    <scope>NUCLEOTIDE SEQUENCE [LARGE SCALE GENOMIC DNA]</scope>
    <source>
        <strain evidence="3 4">DD2A</strain>
    </source>
</reference>
<organism evidence="3 4">
    <name type="scientific">Quadrisphaera setariae</name>
    <dbReference type="NCBI Taxonomy" id="2593304"/>
    <lineage>
        <taxon>Bacteria</taxon>
        <taxon>Bacillati</taxon>
        <taxon>Actinomycetota</taxon>
        <taxon>Actinomycetes</taxon>
        <taxon>Kineosporiales</taxon>
        <taxon>Kineosporiaceae</taxon>
        <taxon>Quadrisphaera</taxon>
    </lineage>
</organism>
<dbReference type="PANTHER" id="PTHR28208:SF3">
    <property type="entry name" value="PHOSPHATIDATE PHOSPHATASE APP1"/>
    <property type="match status" value="1"/>
</dbReference>
<evidence type="ECO:0000313" key="4">
    <source>
        <dbReference type="Proteomes" id="UP000321234"/>
    </source>
</evidence>
<dbReference type="PANTHER" id="PTHR28208">
    <property type="entry name" value="PHOSPHATIDATE PHOSPHATASE APP1"/>
    <property type="match status" value="1"/>
</dbReference>
<evidence type="ECO:0000313" key="3">
    <source>
        <dbReference type="EMBL" id="TXR56706.1"/>
    </source>
</evidence>
<dbReference type="InterPro" id="IPR019236">
    <property type="entry name" value="APP1_cat"/>
</dbReference>
<name>A0A5C8ZIF6_9ACTN</name>
<evidence type="ECO:0000259" key="2">
    <source>
        <dbReference type="Pfam" id="PF09949"/>
    </source>
</evidence>
<comment type="caution">
    <text evidence="3">The sequence shown here is derived from an EMBL/GenBank/DDBJ whole genome shotgun (WGS) entry which is preliminary data.</text>
</comment>
<keyword evidence="4" id="KW-1185">Reference proteome</keyword>
<proteinExistence type="predicted"/>
<dbReference type="Pfam" id="PF09949">
    <property type="entry name" value="APP1_cat"/>
    <property type="match status" value="1"/>
</dbReference>
<evidence type="ECO:0000256" key="1">
    <source>
        <dbReference type="SAM" id="MobiDB-lite"/>
    </source>
</evidence>
<dbReference type="InterPro" id="IPR023214">
    <property type="entry name" value="HAD_sf"/>
</dbReference>
<dbReference type="RefSeq" id="WP_147925835.1">
    <property type="nucleotide sequence ID" value="NZ_VKAC01000004.1"/>
</dbReference>
<sequence length="415" mass="44914">MSPARPGAPRAADRSADHPRVRHTAARVEDRLNKLLAGHLRRRGWTPRVLGYASYGGEGWVRVLGRVLATRPPEHGDDDAGTPVPQGPYDPVALRDWVGPYDRDQLKERALTALRGWRAFISAPVEGTAVWVTVGERTHRLVSERGGYLDARLPSDLPPGVHDVTFSTAPPGEEDADERTGAPSTARITVVGADQRDGVVSDIDDTVMVTSLPRPLIAAWNTFVLHEQARSPVPGMADLLTAAAEAHEGTPVLYLSTGAWNAAPTITRFMLRHGYPAGPLLLTDWGPTNTGWFRSGQEHKRAALRRLAEELPQVRWLLVGDDGQHDPEIYGEFAREQSQHVRAVAIRQLTAAEQVLSHVFPVPVSGSARSGVVAAVPEVRAPDGVGLAHQLRQAGVPLARQVWLPPGETAPSSPS</sequence>
<dbReference type="GO" id="GO:0008195">
    <property type="term" value="F:phosphatidate phosphatase activity"/>
    <property type="evidence" value="ECO:0007669"/>
    <property type="project" value="InterPro"/>
</dbReference>